<evidence type="ECO:0000313" key="3">
    <source>
        <dbReference type="Proteomes" id="UP001209878"/>
    </source>
</evidence>
<evidence type="ECO:0000256" key="1">
    <source>
        <dbReference type="SAM" id="SignalP"/>
    </source>
</evidence>
<organism evidence="2 3">
    <name type="scientific">Ridgeia piscesae</name>
    <name type="common">Tubeworm</name>
    <dbReference type="NCBI Taxonomy" id="27915"/>
    <lineage>
        <taxon>Eukaryota</taxon>
        <taxon>Metazoa</taxon>
        <taxon>Spiralia</taxon>
        <taxon>Lophotrochozoa</taxon>
        <taxon>Annelida</taxon>
        <taxon>Polychaeta</taxon>
        <taxon>Sedentaria</taxon>
        <taxon>Canalipalpata</taxon>
        <taxon>Sabellida</taxon>
        <taxon>Siboglinidae</taxon>
        <taxon>Ridgeia</taxon>
    </lineage>
</organism>
<reference evidence="2" key="1">
    <citation type="journal article" date="2023" name="Mol. Biol. Evol.">
        <title>Third-Generation Sequencing Reveals the Adaptive Role of the Epigenome in Three Deep-Sea Polychaetes.</title>
        <authorList>
            <person name="Perez M."/>
            <person name="Aroh O."/>
            <person name="Sun Y."/>
            <person name="Lan Y."/>
            <person name="Juniper S.K."/>
            <person name="Young C.R."/>
            <person name="Angers B."/>
            <person name="Qian P.Y."/>
        </authorList>
    </citation>
    <scope>NUCLEOTIDE SEQUENCE</scope>
    <source>
        <strain evidence="2">R07B-5</strain>
    </source>
</reference>
<dbReference type="Proteomes" id="UP001209878">
    <property type="component" value="Unassembled WGS sequence"/>
</dbReference>
<keyword evidence="3" id="KW-1185">Reference proteome</keyword>
<gene>
    <name evidence="2" type="ORF">NP493_717g01017</name>
</gene>
<proteinExistence type="predicted"/>
<name>A0AAD9KS04_RIDPI</name>
<keyword evidence="1" id="KW-0732">Signal</keyword>
<protein>
    <recommendedName>
        <fullName evidence="4">Secreted protein</fullName>
    </recommendedName>
</protein>
<dbReference type="AlphaFoldDB" id="A0AAD9KS04"/>
<feature type="chain" id="PRO_5042265429" description="Secreted protein" evidence="1">
    <location>
        <begin position="26"/>
        <end position="134"/>
    </location>
</feature>
<feature type="signal peptide" evidence="1">
    <location>
        <begin position="1"/>
        <end position="25"/>
    </location>
</feature>
<sequence length="134" mass="14863">MIAVVLRLAAVAMFVYIMSPPVGRAEGFRLDCAWACRHGFAAGVCRCFAKRQSFQPDYDSMFEPQFDIVEPDQMSNDPDANTVGSSIFRWGKRSPVSSFIRPRPSLWSLKSGPRRVGVEKAEAGRKADNTVTGM</sequence>
<accession>A0AAD9KS04</accession>
<evidence type="ECO:0000313" key="2">
    <source>
        <dbReference type="EMBL" id="KAK2175648.1"/>
    </source>
</evidence>
<evidence type="ECO:0008006" key="4">
    <source>
        <dbReference type="Google" id="ProtNLM"/>
    </source>
</evidence>
<comment type="caution">
    <text evidence="2">The sequence shown here is derived from an EMBL/GenBank/DDBJ whole genome shotgun (WGS) entry which is preliminary data.</text>
</comment>
<dbReference type="EMBL" id="JAODUO010000717">
    <property type="protein sequence ID" value="KAK2175648.1"/>
    <property type="molecule type" value="Genomic_DNA"/>
</dbReference>